<evidence type="ECO:0000313" key="2">
    <source>
        <dbReference type="EMBL" id="MBL3655999.1"/>
    </source>
</evidence>
<dbReference type="Proteomes" id="UP000659388">
    <property type="component" value="Unassembled WGS sequence"/>
</dbReference>
<dbReference type="RefSeq" id="WP_202243691.1">
    <property type="nucleotide sequence ID" value="NZ_JAESIY010000003.1"/>
</dbReference>
<proteinExistence type="predicted"/>
<keyword evidence="1" id="KW-0812">Transmembrane</keyword>
<keyword evidence="1" id="KW-0472">Membrane</keyword>
<evidence type="ECO:0000313" key="3">
    <source>
        <dbReference type="Proteomes" id="UP000659388"/>
    </source>
</evidence>
<feature type="transmembrane region" description="Helical" evidence="1">
    <location>
        <begin position="90"/>
        <end position="110"/>
    </location>
</feature>
<organism evidence="2 3">
    <name type="scientific">Fulvivirga sediminis</name>
    <dbReference type="NCBI Taxonomy" id="2803949"/>
    <lineage>
        <taxon>Bacteria</taxon>
        <taxon>Pseudomonadati</taxon>
        <taxon>Bacteroidota</taxon>
        <taxon>Cytophagia</taxon>
        <taxon>Cytophagales</taxon>
        <taxon>Fulvivirgaceae</taxon>
        <taxon>Fulvivirga</taxon>
    </lineage>
</organism>
<feature type="transmembrane region" description="Helical" evidence="1">
    <location>
        <begin position="65"/>
        <end position="84"/>
    </location>
</feature>
<dbReference type="AlphaFoldDB" id="A0A937F819"/>
<keyword evidence="1" id="KW-1133">Transmembrane helix</keyword>
<dbReference type="InterPro" id="IPR021279">
    <property type="entry name" value="DUF2721"/>
</dbReference>
<evidence type="ECO:0000256" key="1">
    <source>
        <dbReference type="SAM" id="Phobius"/>
    </source>
</evidence>
<name>A0A937F819_9BACT</name>
<comment type="caution">
    <text evidence="2">The sequence shown here is derived from an EMBL/GenBank/DDBJ whole genome shotgun (WGS) entry which is preliminary data.</text>
</comment>
<dbReference type="EMBL" id="JAESIY010000003">
    <property type="protein sequence ID" value="MBL3655999.1"/>
    <property type="molecule type" value="Genomic_DNA"/>
</dbReference>
<reference evidence="2" key="1">
    <citation type="submission" date="2021-01" db="EMBL/GenBank/DDBJ databases">
        <title>Fulvivirga kasyanovii gen. nov., sp nov., a novel member of the phylum Bacteroidetes isolated from seawater in a mussel farm.</title>
        <authorList>
            <person name="Zhao L.-H."/>
            <person name="Wang Z.-J."/>
        </authorList>
    </citation>
    <scope>NUCLEOTIDE SEQUENCE</scope>
    <source>
        <strain evidence="2">2943</strain>
    </source>
</reference>
<accession>A0A937F819</accession>
<dbReference type="Pfam" id="PF11026">
    <property type="entry name" value="DUF2721"/>
    <property type="match status" value="1"/>
</dbReference>
<sequence length="130" mass="14625">MSITLTTPALLFPAISLLLLAYTNRFLAIASLIRSLNVRQKEAPKPTTLGQIKSLKSRLRLIKNMQITGVFSFFLCVLSMFLLFQEHNTWGEYVFGVSIIALLISLAMSLQELVISTKALHLELSDMEHE</sequence>
<feature type="transmembrane region" description="Helical" evidence="1">
    <location>
        <begin position="12"/>
        <end position="33"/>
    </location>
</feature>
<gene>
    <name evidence="2" type="ORF">JL102_07655</name>
</gene>
<protein>
    <submittedName>
        <fullName evidence="2">DUF2721 domain-containing protein</fullName>
    </submittedName>
</protein>
<keyword evidence="3" id="KW-1185">Reference proteome</keyword>